<protein>
    <submittedName>
        <fullName evidence="2">Type III effector</fullName>
    </submittedName>
</protein>
<dbReference type="AlphaFoldDB" id="A0A2S7ENK8"/>
<organism evidence="2 3">
    <name type="scientific">Xanthomonas populi</name>
    <dbReference type="NCBI Taxonomy" id="53414"/>
    <lineage>
        <taxon>Bacteria</taxon>
        <taxon>Pseudomonadati</taxon>
        <taxon>Pseudomonadota</taxon>
        <taxon>Gammaproteobacteria</taxon>
        <taxon>Lysobacterales</taxon>
        <taxon>Lysobacteraceae</taxon>
        <taxon>Xanthomonas</taxon>
    </lineage>
</organism>
<keyword evidence="3" id="KW-1185">Reference proteome</keyword>
<evidence type="ECO:0000256" key="1">
    <source>
        <dbReference type="SAM" id="MobiDB-lite"/>
    </source>
</evidence>
<dbReference type="OrthoDB" id="8818224at2"/>
<evidence type="ECO:0000313" key="2">
    <source>
        <dbReference type="EMBL" id="PPU93213.1"/>
    </source>
</evidence>
<feature type="compositionally biased region" description="Polar residues" evidence="1">
    <location>
        <begin position="382"/>
        <end position="393"/>
    </location>
</feature>
<gene>
    <name evidence="2" type="ORF">XpopCFBP1817_11165</name>
</gene>
<dbReference type="Proteomes" id="UP000239939">
    <property type="component" value="Unassembled WGS sequence"/>
</dbReference>
<sequence length="407" mass="45076">MRDPESRVQAFVAFMADGKGRPDATFLDLGDGWMRATRAINGKTALIDFRCDEDGQVVDARHPGKFPLLPEGKEREAFETVRQELKFRGADALRRVPVYYVNRNTRGYVLPTHGYVVSGDPNQGRKSGAALYGVGGDPKRGPVILDDKLLACLIGEVKAKAVCKLSEPIRAAISTLAGESFASREEFYNAYCRARGDAVDQSGLHDEISSIYRLLPLSTMEMWPKKADDYRAAKPTAPERDLRAFENFPKDIGRKVWLKQISEVDSIDLLEAKQQFTLHQLYQDELLGRNGTGVPSVLFRPRADTQMRDRLLASTPRFKRLPPHESDKVGNCNTGASSLLQRAVDRYSEKNDSTPKKISAASIFGIGSGHRLAIWDPLKISSSNQTSLEPSTRTSDEPETDVGTSDG</sequence>
<accession>A0A2S7ENK8</accession>
<reference evidence="3" key="1">
    <citation type="submission" date="2016-08" db="EMBL/GenBank/DDBJ databases">
        <authorList>
            <person name="Merda D."/>
            <person name="Briand M."/>
            <person name="Taghouti G."/>
            <person name="Carrere S."/>
            <person name="Gouzy J."/>
            <person name="Portier P."/>
            <person name="Jacques M.-A."/>
            <person name="Fischer-Le Saux M."/>
        </authorList>
    </citation>
    <scope>NUCLEOTIDE SEQUENCE [LARGE SCALE GENOMIC DNA]</scope>
    <source>
        <strain evidence="3">CFBP1817</strain>
    </source>
</reference>
<evidence type="ECO:0000313" key="3">
    <source>
        <dbReference type="Proteomes" id="UP000239939"/>
    </source>
</evidence>
<name>A0A2S7ENK8_9XANT</name>
<proteinExistence type="predicted"/>
<dbReference type="EMBL" id="MDEJ01000060">
    <property type="protein sequence ID" value="PPU93213.1"/>
    <property type="molecule type" value="Genomic_DNA"/>
</dbReference>
<comment type="caution">
    <text evidence="2">The sequence shown here is derived from an EMBL/GenBank/DDBJ whole genome shotgun (WGS) entry which is preliminary data.</text>
</comment>
<feature type="region of interest" description="Disordered" evidence="1">
    <location>
        <begin position="382"/>
        <end position="407"/>
    </location>
</feature>